<sequence>MRRNNGARQETESEEHMWQTEELNHFFARFEVEPSEAATLHPPAHSSHILMVEEHEGCVLSPLLYTHDCTPAHSSNSIIKFADDTTVVGLISGGGGGVIRVDVSLQSFDLDQCAKGKDWFSSTHQCNHTNMQMLVQLQEPLTSFWNLISKATPTSYFV</sequence>
<organism evidence="2 3">
    <name type="scientific">Synaphobranchus kaupii</name>
    <name type="common">Kaup's arrowtooth eel</name>
    <dbReference type="NCBI Taxonomy" id="118154"/>
    <lineage>
        <taxon>Eukaryota</taxon>
        <taxon>Metazoa</taxon>
        <taxon>Chordata</taxon>
        <taxon>Craniata</taxon>
        <taxon>Vertebrata</taxon>
        <taxon>Euteleostomi</taxon>
        <taxon>Actinopterygii</taxon>
        <taxon>Neopterygii</taxon>
        <taxon>Teleostei</taxon>
        <taxon>Anguilliformes</taxon>
        <taxon>Synaphobranchidae</taxon>
        <taxon>Synaphobranchus</taxon>
    </lineage>
</organism>
<evidence type="ECO:0000313" key="3">
    <source>
        <dbReference type="Proteomes" id="UP001152622"/>
    </source>
</evidence>
<feature type="domain" description="GPR158/179 extracellular" evidence="1">
    <location>
        <begin position="97"/>
        <end position="133"/>
    </location>
</feature>
<reference evidence="2" key="1">
    <citation type="journal article" date="2023" name="Science">
        <title>Genome structures resolve the early diversification of teleost fishes.</title>
        <authorList>
            <person name="Parey E."/>
            <person name="Louis A."/>
            <person name="Montfort J."/>
            <person name="Bouchez O."/>
            <person name="Roques C."/>
            <person name="Iampietro C."/>
            <person name="Lluch J."/>
            <person name="Castinel A."/>
            <person name="Donnadieu C."/>
            <person name="Desvignes T."/>
            <person name="Floi Bucao C."/>
            <person name="Jouanno E."/>
            <person name="Wen M."/>
            <person name="Mejri S."/>
            <person name="Dirks R."/>
            <person name="Jansen H."/>
            <person name="Henkel C."/>
            <person name="Chen W.J."/>
            <person name="Zahm M."/>
            <person name="Cabau C."/>
            <person name="Klopp C."/>
            <person name="Thompson A.W."/>
            <person name="Robinson-Rechavi M."/>
            <person name="Braasch I."/>
            <person name="Lecointre G."/>
            <person name="Bobe J."/>
            <person name="Postlethwait J.H."/>
            <person name="Berthelot C."/>
            <person name="Roest Crollius H."/>
            <person name="Guiguen Y."/>
        </authorList>
    </citation>
    <scope>NUCLEOTIDE SEQUENCE</scope>
    <source>
        <strain evidence="2">WJC10195</strain>
    </source>
</reference>
<dbReference type="Proteomes" id="UP001152622">
    <property type="component" value="Chromosome 4"/>
</dbReference>
<name>A0A9Q1J303_SYNKA</name>
<evidence type="ECO:0000313" key="2">
    <source>
        <dbReference type="EMBL" id="KAJ8364954.1"/>
    </source>
</evidence>
<dbReference type="EMBL" id="JAINUF010000004">
    <property type="protein sequence ID" value="KAJ8364954.1"/>
    <property type="molecule type" value="Genomic_DNA"/>
</dbReference>
<dbReference type="AlphaFoldDB" id="A0A9Q1J303"/>
<accession>A0A9Q1J303</accession>
<proteinExistence type="predicted"/>
<comment type="caution">
    <text evidence="2">The sequence shown here is derived from an EMBL/GenBank/DDBJ whole genome shotgun (WGS) entry which is preliminary data.</text>
</comment>
<dbReference type="InterPro" id="IPR054714">
    <property type="entry name" value="GPR158_179_extracellular"/>
</dbReference>
<gene>
    <name evidence="2" type="ORF">SKAU_G00137850</name>
</gene>
<keyword evidence="3" id="KW-1185">Reference proteome</keyword>
<protein>
    <recommendedName>
        <fullName evidence="1">GPR158/179 extracellular domain-containing protein</fullName>
    </recommendedName>
</protein>
<dbReference type="Pfam" id="PF22572">
    <property type="entry name" value="GPR158_179_EC"/>
    <property type="match status" value="1"/>
</dbReference>
<evidence type="ECO:0000259" key="1">
    <source>
        <dbReference type="Pfam" id="PF22572"/>
    </source>
</evidence>